<comment type="caution">
    <text evidence="2">The sequence shown here is derived from an EMBL/GenBank/DDBJ whole genome shotgun (WGS) entry which is preliminary data.</text>
</comment>
<keyword evidence="3" id="KW-1185">Reference proteome</keyword>
<dbReference type="RefSeq" id="WP_344975345.1">
    <property type="nucleotide sequence ID" value="NZ_BAABFN010000001.1"/>
</dbReference>
<reference evidence="3" key="1">
    <citation type="journal article" date="2019" name="Int. J. Syst. Evol. Microbiol.">
        <title>The Global Catalogue of Microorganisms (GCM) 10K type strain sequencing project: providing services to taxonomists for standard genome sequencing and annotation.</title>
        <authorList>
            <consortium name="The Broad Institute Genomics Platform"/>
            <consortium name="The Broad Institute Genome Sequencing Center for Infectious Disease"/>
            <person name="Wu L."/>
            <person name="Ma J."/>
        </authorList>
    </citation>
    <scope>NUCLEOTIDE SEQUENCE [LARGE SCALE GENOMIC DNA]</scope>
    <source>
        <strain evidence="3">JCM 17664</strain>
    </source>
</reference>
<organism evidence="2 3">
    <name type="scientific">Compostibacter hankyongensis</name>
    <dbReference type="NCBI Taxonomy" id="1007089"/>
    <lineage>
        <taxon>Bacteria</taxon>
        <taxon>Pseudomonadati</taxon>
        <taxon>Bacteroidota</taxon>
        <taxon>Chitinophagia</taxon>
        <taxon>Chitinophagales</taxon>
        <taxon>Chitinophagaceae</taxon>
        <taxon>Compostibacter</taxon>
    </lineage>
</organism>
<evidence type="ECO:0008006" key="4">
    <source>
        <dbReference type="Google" id="ProtNLM"/>
    </source>
</evidence>
<sequence length="338" mass="37801">MAALKKKHIGTFFSRLLWVLLAAGLGVGVVAAMRIRHQQQCRGLLIDIVNNDGVPVFVEKSGIRNLILQDKNLNPVGKDLDDVDMRRLERTVTANPWVNAAELYTDNDGQLHIRITQKQPLARVFTRSGSSFYIDREGGSVPVVSRFTARVPVFTNYPSDSIKTRADSLLFARATALSRFLSSDSFWMAQVEQINVNASGEFELIPKIGNQLILFGSGDRIPEKFTKLMLFYKKGLGTLGWRSYDTLDIRYEDEVVGSLKGSTSPVPVPADADLRNSLPKGERDSAEEAPQRRIKPAEKAPVLKNTVSEKRESRSVKRSSEKTQTRRPKAVYKGPERN</sequence>
<feature type="region of interest" description="Disordered" evidence="1">
    <location>
        <begin position="260"/>
        <end position="338"/>
    </location>
</feature>
<evidence type="ECO:0000313" key="3">
    <source>
        <dbReference type="Proteomes" id="UP001501207"/>
    </source>
</evidence>
<evidence type="ECO:0000313" key="2">
    <source>
        <dbReference type="EMBL" id="GAA4303408.1"/>
    </source>
</evidence>
<protein>
    <recommendedName>
        <fullName evidence="4">Cell division protein FtsQ</fullName>
    </recommendedName>
</protein>
<dbReference type="Proteomes" id="UP001501207">
    <property type="component" value="Unassembled WGS sequence"/>
</dbReference>
<gene>
    <name evidence="2" type="ORF">GCM10023143_06780</name>
</gene>
<proteinExistence type="predicted"/>
<feature type="compositionally biased region" description="Basic and acidic residues" evidence="1">
    <location>
        <begin position="280"/>
        <end position="298"/>
    </location>
</feature>
<accession>A0ABP8FGR0</accession>
<dbReference type="EMBL" id="BAABFN010000001">
    <property type="protein sequence ID" value="GAA4303408.1"/>
    <property type="molecule type" value="Genomic_DNA"/>
</dbReference>
<name>A0ABP8FGR0_9BACT</name>
<feature type="compositionally biased region" description="Basic and acidic residues" evidence="1">
    <location>
        <begin position="307"/>
        <end position="324"/>
    </location>
</feature>
<evidence type="ECO:0000256" key="1">
    <source>
        <dbReference type="SAM" id="MobiDB-lite"/>
    </source>
</evidence>